<dbReference type="AlphaFoldDB" id="A0A5B7HWC8"/>
<organism evidence="1 2">
    <name type="scientific">Portunus trituberculatus</name>
    <name type="common">Swimming crab</name>
    <name type="synonym">Neptunus trituberculatus</name>
    <dbReference type="NCBI Taxonomy" id="210409"/>
    <lineage>
        <taxon>Eukaryota</taxon>
        <taxon>Metazoa</taxon>
        <taxon>Ecdysozoa</taxon>
        <taxon>Arthropoda</taxon>
        <taxon>Crustacea</taxon>
        <taxon>Multicrustacea</taxon>
        <taxon>Malacostraca</taxon>
        <taxon>Eumalacostraca</taxon>
        <taxon>Eucarida</taxon>
        <taxon>Decapoda</taxon>
        <taxon>Pleocyemata</taxon>
        <taxon>Brachyura</taxon>
        <taxon>Eubrachyura</taxon>
        <taxon>Portunoidea</taxon>
        <taxon>Portunidae</taxon>
        <taxon>Portuninae</taxon>
        <taxon>Portunus</taxon>
    </lineage>
</organism>
<name>A0A5B7HWC8_PORTR</name>
<protein>
    <submittedName>
        <fullName evidence="1">Uncharacterized protein</fullName>
    </submittedName>
</protein>
<reference evidence="1 2" key="1">
    <citation type="submission" date="2019-05" db="EMBL/GenBank/DDBJ databases">
        <title>Another draft genome of Portunus trituberculatus and its Hox gene families provides insights of decapod evolution.</title>
        <authorList>
            <person name="Jeong J.-H."/>
            <person name="Song I."/>
            <person name="Kim S."/>
            <person name="Choi T."/>
            <person name="Kim D."/>
            <person name="Ryu S."/>
            <person name="Kim W."/>
        </authorList>
    </citation>
    <scope>NUCLEOTIDE SEQUENCE [LARGE SCALE GENOMIC DNA]</scope>
    <source>
        <tissue evidence="1">Muscle</tissue>
    </source>
</reference>
<dbReference type="EMBL" id="VSRR010038388">
    <property type="protein sequence ID" value="MPC74175.1"/>
    <property type="molecule type" value="Genomic_DNA"/>
</dbReference>
<dbReference type="Proteomes" id="UP000324222">
    <property type="component" value="Unassembled WGS sequence"/>
</dbReference>
<gene>
    <name evidence="1" type="ORF">E2C01_068525</name>
</gene>
<evidence type="ECO:0000313" key="2">
    <source>
        <dbReference type="Proteomes" id="UP000324222"/>
    </source>
</evidence>
<comment type="caution">
    <text evidence="1">The sequence shown here is derived from an EMBL/GenBank/DDBJ whole genome shotgun (WGS) entry which is preliminary data.</text>
</comment>
<proteinExistence type="predicted"/>
<accession>A0A5B7HWC8</accession>
<sequence>MFLFPSFEDPGPDFISTRSRLRMDFGKNLELPRRSGWLHFSPPNPHRTIPPYLPFRRYCKEAPTLQQTLSGERVRRKDRIENST</sequence>
<evidence type="ECO:0000313" key="1">
    <source>
        <dbReference type="EMBL" id="MPC74175.1"/>
    </source>
</evidence>
<keyword evidence="2" id="KW-1185">Reference proteome</keyword>